<organism evidence="2 3">
    <name type="scientific">Aphis gossypii</name>
    <name type="common">Cotton aphid</name>
    <dbReference type="NCBI Taxonomy" id="80765"/>
    <lineage>
        <taxon>Eukaryota</taxon>
        <taxon>Metazoa</taxon>
        <taxon>Ecdysozoa</taxon>
        <taxon>Arthropoda</taxon>
        <taxon>Hexapoda</taxon>
        <taxon>Insecta</taxon>
        <taxon>Pterygota</taxon>
        <taxon>Neoptera</taxon>
        <taxon>Paraneoptera</taxon>
        <taxon>Hemiptera</taxon>
        <taxon>Sternorrhyncha</taxon>
        <taxon>Aphidomorpha</taxon>
        <taxon>Aphidoidea</taxon>
        <taxon>Aphididae</taxon>
        <taxon>Aphidini</taxon>
        <taxon>Aphis</taxon>
        <taxon>Aphis</taxon>
    </lineage>
</organism>
<dbReference type="GO" id="GO:0071897">
    <property type="term" value="P:DNA biosynthetic process"/>
    <property type="evidence" value="ECO:0007669"/>
    <property type="project" value="UniProtKB-ARBA"/>
</dbReference>
<dbReference type="AlphaFoldDB" id="A0A9P0NHD7"/>
<evidence type="ECO:0000313" key="3">
    <source>
        <dbReference type="Proteomes" id="UP001154329"/>
    </source>
</evidence>
<name>A0A9P0NHD7_APHGO</name>
<dbReference type="InterPro" id="IPR043502">
    <property type="entry name" value="DNA/RNA_pol_sf"/>
</dbReference>
<dbReference type="SUPFAM" id="SSF56672">
    <property type="entry name" value="DNA/RNA polymerases"/>
    <property type="match status" value="1"/>
</dbReference>
<protein>
    <recommendedName>
        <fullName evidence="1">Reverse transcriptase domain-containing protein</fullName>
    </recommendedName>
</protein>
<dbReference type="Pfam" id="PF00078">
    <property type="entry name" value="RVT_1"/>
    <property type="match status" value="1"/>
</dbReference>
<dbReference type="EMBL" id="OU899035">
    <property type="protein sequence ID" value="CAH1720556.1"/>
    <property type="molecule type" value="Genomic_DNA"/>
</dbReference>
<dbReference type="Proteomes" id="UP001154329">
    <property type="component" value="Chromosome 2"/>
</dbReference>
<evidence type="ECO:0000259" key="1">
    <source>
        <dbReference type="PROSITE" id="PS50878"/>
    </source>
</evidence>
<evidence type="ECO:0000313" key="2">
    <source>
        <dbReference type="EMBL" id="CAH1720556.1"/>
    </source>
</evidence>
<proteinExistence type="predicted"/>
<keyword evidence="3" id="KW-1185">Reference proteome</keyword>
<feature type="domain" description="Reverse transcriptase" evidence="1">
    <location>
        <begin position="96"/>
        <end position="363"/>
    </location>
</feature>
<dbReference type="InterPro" id="IPR000477">
    <property type="entry name" value="RT_dom"/>
</dbReference>
<dbReference type="PROSITE" id="PS50878">
    <property type="entry name" value="RT_POL"/>
    <property type="match status" value="1"/>
</dbReference>
<gene>
    <name evidence="2" type="ORF">APHIGO_LOCUS4030</name>
</gene>
<sequence length="627" mass="70804">MGKLTRPPPIPELGTPGRLQHIVRGLFPQHPVRTDNEFLPTPTNGEPKPTIERTELFNAAKKLKVNTSPGPDGITNEVLKVIVTLNPDVLTDVYNTCLSSGVFPETWKKARLVLIRKGDRPLDTPSSYRPLCLLDCLGKLFEKIIDNRLREFLDNSDGLHERQFGFRRGRSTIYALETLKSIVKGSKTKVGILTLDIQNAFNSAPWNAILEAVREREVPGYLQRIIRSYLDNRLLCFESGGMEERMPITCGVPQGSVLGPTLWNILYDGLLQTRLPPGVEFLAFADDVALVAKATDSIGLEQKLNLSALRVNDWLTRTGLSLAVHKCEAMVITNTRTHNEMAITIDGHRAASSRCVKYLGVHIDSGWRFTEHARTVAAKAGKVVQGLSRILPNISATKPTKRKLLSNVAHSIMLYGAPLWAEDMSVTGWVAFNKVQRRINLRVVSAYCTVSGDAPGVIAGIAPLDLLAKERKQMYGERKQLNPTTDVNIAAEWQNRWDGSLKGRWTHRLIPVIERWTARRHGEVNFHLTQVLSGHWCYAEYLKRFGKLESSECWYCEYHIDDAYHTVFMCDAWHARRNTVETLLNVKLTPENLETMLKSKGSWERISDFIHQIMAKKEADERARQTR</sequence>
<reference evidence="2" key="2">
    <citation type="submission" date="2022-10" db="EMBL/GenBank/DDBJ databases">
        <authorList>
            <consortium name="ENA_rothamsted_submissions"/>
            <consortium name="culmorum"/>
            <person name="King R."/>
        </authorList>
    </citation>
    <scope>NUCLEOTIDE SEQUENCE</scope>
</reference>
<accession>A0A9P0NHD7</accession>
<reference evidence="2" key="1">
    <citation type="submission" date="2022-02" db="EMBL/GenBank/DDBJ databases">
        <authorList>
            <person name="King R."/>
        </authorList>
    </citation>
    <scope>NUCLEOTIDE SEQUENCE</scope>
</reference>
<dbReference type="PANTHER" id="PTHR19446">
    <property type="entry name" value="REVERSE TRANSCRIPTASES"/>
    <property type="match status" value="1"/>
</dbReference>
<dbReference type="CDD" id="cd01650">
    <property type="entry name" value="RT_nLTR_like"/>
    <property type="match status" value="1"/>
</dbReference>